<feature type="region of interest" description="Disordered" evidence="1">
    <location>
        <begin position="61"/>
        <end position="80"/>
    </location>
</feature>
<accession>A0AAV2JY89</accession>
<evidence type="ECO:0000256" key="1">
    <source>
        <dbReference type="SAM" id="MobiDB-lite"/>
    </source>
</evidence>
<name>A0AAV2JY89_KNICA</name>
<evidence type="ECO:0000313" key="2">
    <source>
        <dbReference type="EMBL" id="CAL1580695.1"/>
    </source>
</evidence>
<dbReference type="AlphaFoldDB" id="A0AAV2JY89"/>
<reference evidence="2 3" key="1">
    <citation type="submission" date="2024-04" db="EMBL/GenBank/DDBJ databases">
        <authorList>
            <person name="Waldvogel A.-M."/>
            <person name="Schoenle A."/>
        </authorList>
    </citation>
    <scope>NUCLEOTIDE SEQUENCE [LARGE SCALE GENOMIC DNA]</scope>
</reference>
<evidence type="ECO:0000313" key="3">
    <source>
        <dbReference type="Proteomes" id="UP001497482"/>
    </source>
</evidence>
<sequence length="80" mass="8641">MAEVTPTSWTVTEHDASSFALSSRPPQAVEFESASEQQVQSVVSAWAACTWDSSGSQEHLFGRNQSRCNYPGHKGQTAPA</sequence>
<gene>
    <name evidence="2" type="ORF">KC01_LOCUS11512</name>
</gene>
<protein>
    <submittedName>
        <fullName evidence="2">Uncharacterized protein</fullName>
    </submittedName>
</protein>
<dbReference type="EMBL" id="OZ035836">
    <property type="protein sequence ID" value="CAL1580695.1"/>
    <property type="molecule type" value="Genomic_DNA"/>
</dbReference>
<organism evidence="2 3">
    <name type="scientific">Knipowitschia caucasica</name>
    <name type="common">Caucasian dwarf goby</name>
    <name type="synonym">Pomatoschistus caucasicus</name>
    <dbReference type="NCBI Taxonomy" id="637954"/>
    <lineage>
        <taxon>Eukaryota</taxon>
        <taxon>Metazoa</taxon>
        <taxon>Chordata</taxon>
        <taxon>Craniata</taxon>
        <taxon>Vertebrata</taxon>
        <taxon>Euteleostomi</taxon>
        <taxon>Actinopterygii</taxon>
        <taxon>Neopterygii</taxon>
        <taxon>Teleostei</taxon>
        <taxon>Neoteleostei</taxon>
        <taxon>Acanthomorphata</taxon>
        <taxon>Gobiaria</taxon>
        <taxon>Gobiiformes</taxon>
        <taxon>Gobioidei</taxon>
        <taxon>Gobiidae</taxon>
        <taxon>Gobiinae</taxon>
        <taxon>Knipowitschia</taxon>
    </lineage>
</organism>
<dbReference type="Proteomes" id="UP001497482">
    <property type="component" value="Chromosome 14"/>
</dbReference>
<keyword evidence="3" id="KW-1185">Reference proteome</keyword>
<proteinExistence type="predicted"/>